<keyword evidence="4" id="KW-0963">Cytoplasm</keyword>
<dbReference type="NCBIfam" id="TIGR00685">
    <property type="entry name" value="T6PP"/>
    <property type="match status" value="1"/>
</dbReference>
<dbReference type="NCBIfam" id="TIGR01484">
    <property type="entry name" value="HAD-SF-IIB"/>
    <property type="match status" value="1"/>
</dbReference>
<keyword evidence="8" id="KW-1185">Reference proteome</keyword>
<dbReference type="GO" id="GO:0003825">
    <property type="term" value="F:alpha,alpha-trehalose-phosphate synthase (UDP-forming) activity"/>
    <property type="evidence" value="ECO:0007669"/>
    <property type="project" value="TreeGrafter"/>
</dbReference>
<dbReference type="GO" id="GO:0005992">
    <property type="term" value="P:trehalose biosynthetic process"/>
    <property type="evidence" value="ECO:0007669"/>
    <property type="project" value="InterPro"/>
</dbReference>
<dbReference type="SUPFAM" id="SSF56784">
    <property type="entry name" value="HAD-like"/>
    <property type="match status" value="1"/>
</dbReference>
<accession>A0A6A6T0G5</accession>
<dbReference type="FunFam" id="3.40.50.2000:FF:000099">
    <property type="entry name" value="Alpha,alpha-trehalose phosphate synthase subunit, putative"/>
    <property type="match status" value="1"/>
</dbReference>
<evidence type="ECO:0000256" key="6">
    <source>
        <dbReference type="SAM" id="MobiDB-lite"/>
    </source>
</evidence>
<dbReference type="InterPro" id="IPR003337">
    <property type="entry name" value="Trehalose_PPase"/>
</dbReference>
<sequence length="832" mass="93895">MPDWGNGLYFNQPRSNAEPPLPDTILAYGKVLERAEAQKGRLGRKISPRSRNISRDHSADPRWATSWAVVPGLQGNGGLTNAIRASIDAGALTDVLAVGSIGFPTDVLDDQKKTEIYEKLESEHDSLIVYVSDSDLDGHYAHYCKTILWPVFHYQIPDHPKSKAYEDHSWVYYVNVNQAFADKVIANYKRGDIIWVHDYHLCLVPGMIRKKLPDAQIGFFLHTAFPSSEVFRCLATRKDILDGLLGANLVAFQTPEYAHHFLQTCSRILSIEATADGVQLENHFVNVWSLPIGVDPKAISLEREGPAVQEWINALQERYAGKRVIVARDKLDSIRGVRQKLLAFELFLNKYPEWRDKVVLIQVATSTTENDDLAVTVSEIVTRIDAVHSTLAHNPLVFLRQDIAFSQYLALLTVADALMITSLREGMNLTCHEFVICQDGKASEKKHGPVILSEFTGSAAIFDGAELGVNPWDYQKCAEAIKVALEMGEAEKERRYAKMRDVVMRNTGDYWTRTLSEHLSKVHEEHFRRDTMSIPRLNVTKLCQTYQACKKRLFFIDYEGTLAPFGSVSKTVLTNTERVTDVLNELISDDNNVVYVMAGRTLEELEMLFGRVPGIGLIAENGCYYREMYTDEWTAFADEEKTKKWKDAVKSILQYYIERVEGSWVEERHCSLTFHYEKADGYDSADRQAGDCANHINDACENQRVKAVPTKDSVIIEPMDWDKGSAASYIINNIEKEKRPDWLMVAGNDRDDEVIFRWANQLHESGEVSEVSTVSVGNRNTVAMSTLTQGTTGKPHHSNVLNYSLTRCQASSTFLPNLPGCPRLTDPYTEDS</sequence>
<comment type="similarity">
    <text evidence="3">In the C-terminal section; belongs to the trehalose phosphatase family.</text>
</comment>
<dbReference type="PANTHER" id="PTHR10788">
    <property type="entry name" value="TREHALOSE-6-PHOSPHATE SYNTHASE"/>
    <property type="match status" value="1"/>
</dbReference>
<keyword evidence="7" id="KW-0808">Transferase</keyword>
<protein>
    <submittedName>
        <fullName evidence="7">Glycosyltransferase family 20 protein</fullName>
    </submittedName>
</protein>
<evidence type="ECO:0000256" key="4">
    <source>
        <dbReference type="ARBA" id="ARBA00022490"/>
    </source>
</evidence>
<dbReference type="GO" id="GO:0004805">
    <property type="term" value="F:trehalose-phosphatase activity"/>
    <property type="evidence" value="ECO:0007669"/>
    <property type="project" value="TreeGrafter"/>
</dbReference>
<dbReference type="GO" id="GO:0005829">
    <property type="term" value="C:cytosol"/>
    <property type="evidence" value="ECO:0007669"/>
    <property type="project" value="TreeGrafter"/>
</dbReference>
<dbReference type="Gene3D" id="3.30.70.1020">
    <property type="entry name" value="Trehalose-6-phosphate phosphatase related protein, domain 2"/>
    <property type="match status" value="1"/>
</dbReference>
<dbReference type="Gene3D" id="3.40.50.2000">
    <property type="entry name" value="Glycogen Phosphorylase B"/>
    <property type="match status" value="2"/>
</dbReference>
<organism evidence="7 8">
    <name type="scientific">Lophiostoma macrostomum CBS 122681</name>
    <dbReference type="NCBI Taxonomy" id="1314788"/>
    <lineage>
        <taxon>Eukaryota</taxon>
        <taxon>Fungi</taxon>
        <taxon>Dikarya</taxon>
        <taxon>Ascomycota</taxon>
        <taxon>Pezizomycotina</taxon>
        <taxon>Dothideomycetes</taxon>
        <taxon>Pleosporomycetidae</taxon>
        <taxon>Pleosporales</taxon>
        <taxon>Lophiostomataceae</taxon>
        <taxon>Lophiostoma</taxon>
    </lineage>
</organism>
<dbReference type="FunFam" id="3.30.70.1020:FF:000001">
    <property type="entry name" value="Alpha,alpha-trehalose-phosphate synthase [UDP-forming] 1"/>
    <property type="match status" value="1"/>
</dbReference>
<keyword evidence="5" id="KW-0597">Phosphoprotein</keyword>
<dbReference type="SUPFAM" id="SSF53756">
    <property type="entry name" value="UDP-Glycosyltransferase/glycogen phosphorylase"/>
    <property type="match status" value="1"/>
</dbReference>
<evidence type="ECO:0000256" key="2">
    <source>
        <dbReference type="ARBA" id="ARBA00005409"/>
    </source>
</evidence>
<dbReference type="EMBL" id="MU004406">
    <property type="protein sequence ID" value="KAF2652278.1"/>
    <property type="molecule type" value="Genomic_DNA"/>
</dbReference>
<proteinExistence type="inferred from homology"/>
<dbReference type="FunFam" id="3.40.50.2000:FF:000036">
    <property type="entry name" value="Alpha,alpha-trehalose-phosphate synthase subunit Tps2"/>
    <property type="match status" value="1"/>
</dbReference>
<dbReference type="PANTHER" id="PTHR10788:SF15">
    <property type="entry name" value="TREHALOSE SYNTHASE COMPLEX REGULATORY SUBUNIT TPS3-RELATED"/>
    <property type="match status" value="1"/>
</dbReference>
<dbReference type="GO" id="GO:0030234">
    <property type="term" value="F:enzyme regulator activity"/>
    <property type="evidence" value="ECO:0007669"/>
    <property type="project" value="UniProtKB-ARBA"/>
</dbReference>
<dbReference type="GO" id="GO:0005946">
    <property type="term" value="C:alpha,alpha-trehalose-phosphate synthase complex (UDP-forming)"/>
    <property type="evidence" value="ECO:0007669"/>
    <property type="project" value="TreeGrafter"/>
</dbReference>
<dbReference type="Gene3D" id="3.40.50.1000">
    <property type="entry name" value="HAD superfamily/HAD-like"/>
    <property type="match status" value="1"/>
</dbReference>
<dbReference type="AlphaFoldDB" id="A0A6A6T0G5"/>
<name>A0A6A6T0G5_9PLEO</name>
<dbReference type="InterPro" id="IPR023214">
    <property type="entry name" value="HAD_sf"/>
</dbReference>
<evidence type="ECO:0000313" key="8">
    <source>
        <dbReference type="Proteomes" id="UP000799324"/>
    </source>
</evidence>
<comment type="similarity">
    <text evidence="2">In the N-terminal section; belongs to the glycosyltransferase 20 family.</text>
</comment>
<dbReference type="InterPro" id="IPR001830">
    <property type="entry name" value="Glyco_trans_20"/>
</dbReference>
<comment type="subcellular location">
    <subcellularLocation>
        <location evidence="1">Cytoplasm</location>
    </subcellularLocation>
</comment>
<dbReference type="Pfam" id="PF00982">
    <property type="entry name" value="Glyco_transf_20"/>
    <property type="match status" value="1"/>
</dbReference>
<reference evidence="7" key="1">
    <citation type="journal article" date="2020" name="Stud. Mycol.">
        <title>101 Dothideomycetes genomes: a test case for predicting lifestyles and emergence of pathogens.</title>
        <authorList>
            <person name="Haridas S."/>
            <person name="Albert R."/>
            <person name="Binder M."/>
            <person name="Bloem J."/>
            <person name="Labutti K."/>
            <person name="Salamov A."/>
            <person name="Andreopoulos B."/>
            <person name="Baker S."/>
            <person name="Barry K."/>
            <person name="Bills G."/>
            <person name="Bluhm B."/>
            <person name="Cannon C."/>
            <person name="Castanera R."/>
            <person name="Culley D."/>
            <person name="Daum C."/>
            <person name="Ezra D."/>
            <person name="Gonzalez J."/>
            <person name="Henrissat B."/>
            <person name="Kuo A."/>
            <person name="Liang C."/>
            <person name="Lipzen A."/>
            <person name="Lutzoni F."/>
            <person name="Magnuson J."/>
            <person name="Mondo S."/>
            <person name="Nolan M."/>
            <person name="Ohm R."/>
            <person name="Pangilinan J."/>
            <person name="Park H.-J."/>
            <person name="Ramirez L."/>
            <person name="Alfaro M."/>
            <person name="Sun H."/>
            <person name="Tritt A."/>
            <person name="Yoshinaga Y."/>
            <person name="Zwiers L.-H."/>
            <person name="Turgeon B."/>
            <person name="Goodwin S."/>
            <person name="Spatafora J."/>
            <person name="Crous P."/>
            <person name="Grigoriev I."/>
        </authorList>
    </citation>
    <scope>NUCLEOTIDE SEQUENCE</scope>
    <source>
        <strain evidence="7">CBS 122681</strain>
    </source>
</reference>
<dbReference type="CDD" id="cd03788">
    <property type="entry name" value="GT20_TPS"/>
    <property type="match status" value="1"/>
</dbReference>
<dbReference type="OrthoDB" id="755951at2759"/>
<evidence type="ECO:0000313" key="7">
    <source>
        <dbReference type="EMBL" id="KAF2652278.1"/>
    </source>
</evidence>
<evidence type="ECO:0000256" key="5">
    <source>
        <dbReference type="ARBA" id="ARBA00022553"/>
    </source>
</evidence>
<evidence type="ECO:0000256" key="3">
    <source>
        <dbReference type="ARBA" id="ARBA00006330"/>
    </source>
</evidence>
<gene>
    <name evidence="7" type="ORF">K491DRAFT_636015</name>
</gene>
<feature type="region of interest" description="Disordered" evidence="6">
    <location>
        <begin position="39"/>
        <end position="58"/>
    </location>
</feature>
<dbReference type="InterPro" id="IPR036412">
    <property type="entry name" value="HAD-like_sf"/>
</dbReference>
<evidence type="ECO:0000256" key="1">
    <source>
        <dbReference type="ARBA" id="ARBA00004496"/>
    </source>
</evidence>
<dbReference type="InterPro" id="IPR006379">
    <property type="entry name" value="HAD-SF_hydro_IIB"/>
</dbReference>
<dbReference type="Pfam" id="PF02358">
    <property type="entry name" value="Trehalose_PPase"/>
    <property type="match status" value="1"/>
</dbReference>
<dbReference type="Proteomes" id="UP000799324">
    <property type="component" value="Unassembled WGS sequence"/>
</dbReference>